<evidence type="ECO:0000313" key="3">
    <source>
        <dbReference type="EMBL" id="EMR13278.1"/>
    </source>
</evidence>
<dbReference type="eggNOG" id="COG4067">
    <property type="taxonomic scope" value="Bacteria"/>
</dbReference>
<dbReference type="STRING" id="1286106.MPL1_05879"/>
<dbReference type="PANTHER" id="PTHR38037">
    <property type="entry name" value="ZN_PROTEASE DOMAIN-CONTAINING PROTEIN"/>
    <property type="match status" value="1"/>
</dbReference>
<protein>
    <recommendedName>
        <fullName evidence="2">Retropepsin-like aspartic endopeptidase domain-containing protein</fullName>
    </recommendedName>
</protein>
<dbReference type="PATRIC" id="fig|1286106.3.peg.1179"/>
<feature type="chain" id="PRO_5004082528" description="Retropepsin-like aspartic endopeptidase domain-containing protein" evidence="1">
    <location>
        <begin position="18"/>
        <end position="166"/>
    </location>
</feature>
<comment type="caution">
    <text evidence="3">The sequence shown here is derived from an EMBL/GenBank/DDBJ whole genome shotgun (WGS) entry which is preliminary data.</text>
</comment>
<evidence type="ECO:0000313" key="4">
    <source>
        <dbReference type="Proteomes" id="UP000012019"/>
    </source>
</evidence>
<reference evidence="3 4" key="1">
    <citation type="journal article" date="2013" name="Genome Announc.">
        <title>Draft Genome Sequence of Methylophaga lonarensis MPLT, a Haloalkaliphilic (Non-Methane-Utilizing) Methylotroph.</title>
        <authorList>
            <person name="Shetty S.A."/>
            <person name="Marathe N.P."/>
            <person name="Munot H."/>
            <person name="Antony C.P."/>
            <person name="Dhotre D.P."/>
            <person name="Murrell J.C."/>
            <person name="Shouche Y.S."/>
        </authorList>
    </citation>
    <scope>NUCLEOTIDE SEQUENCE [LARGE SCALE GENOMIC DNA]</scope>
    <source>
        <strain evidence="3 4">MPL</strain>
    </source>
</reference>
<evidence type="ECO:0000259" key="2">
    <source>
        <dbReference type="Pfam" id="PF05618"/>
    </source>
</evidence>
<keyword evidence="1" id="KW-0732">Signal</keyword>
<keyword evidence="4" id="KW-1185">Reference proteome</keyword>
<dbReference type="EMBL" id="APHR01000028">
    <property type="protein sequence ID" value="EMR13278.1"/>
    <property type="molecule type" value="Genomic_DNA"/>
</dbReference>
<dbReference type="SUPFAM" id="SSF50630">
    <property type="entry name" value="Acid proteases"/>
    <property type="match status" value="1"/>
</dbReference>
<dbReference type="Gene3D" id="2.40.70.10">
    <property type="entry name" value="Acid Proteases"/>
    <property type="match status" value="1"/>
</dbReference>
<dbReference type="InterPro" id="IPR021109">
    <property type="entry name" value="Peptidase_aspartic_dom_sf"/>
</dbReference>
<dbReference type="InterPro" id="IPR008503">
    <property type="entry name" value="Asp_endopeptidase"/>
</dbReference>
<feature type="domain" description="Retropepsin-like aspartic endopeptidase" evidence="2">
    <location>
        <begin position="28"/>
        <end position="158"/>
    </location>
</feature>
<evidence type="ECO:0000256" key="1">
    <source>
        <dbReference type="SAM" id="SignalP"/>
    </source>
</evidence>
<accession>M7NX04</accession>
<gene>
    <name evidence="3" type="ORF">MPL1_05879</name>
</gene>
<dbReference type="Pfam" id="PF05618">
    <property type="entry name" value="Zn_protease"/>
    <property type="match status" value="1"/>
</dbReference>
<dbReference type="PANTHER" id="PTHR38037:SF2">
    <property type="entry name" value="ATP-DEPENDENT ZINC PROTEASE DOMAIN-CONTAINING PROTEIN-RELATED"/>
    <property type="match status" value="1"/>
</dbReference>
<sequence>MRSLILASLMTAAPLMADTGVGEQQAKVFGHEEKVKLFPGGIETTARLDTGAATNSMYAVDTEVVEQGGEKHVEFTFVDHEGKSHRLSRPLVDEVTVTQASGQQTRYVVEMGLCLGDYYENSRFTLADRSHLTFPILVGRNFLDNSVLVSSSDTNTQAPECDVRLG</sequence>
<organism evidence="3 4">
    <name type="scientific">Methylophaga lonarensis MPL</name>
    <dbReference type="NCBI Taxonomy" id="1286106"/>
    <lineage>
        <taxon>Bacteria</taxon>
        <taxon>Pseudomonadati</taxon>
        <taxon>Pseudomonadota</taxon>
        <taxon>Gammaproteobacteria</taxon>
        <taxon>Thiotrichales</taxon>
        <taxon>Piscirickettsiaceae</taxon>
        <taxon>Methylophaga</taxon>
    </lineage>
</organism>
<dbReference type="AlphaFoldDB" id="M7NX04"/>
<feature type="signal peptide" evidence="1">
    <location>
        <begin position="1"/>
        <end position="17"/>
    </location>
</feature>
<name>M7NX04_9GAMM</name>
<dbReference type="Proteomes" id="UP000012019">
    <property type="component" value="Unassembled WGS sequence"/>
</dbReference>
<proteinExistence type="predicted"/>
<dbReference type="RefSeq" id="WP_009726179.1">
    <property type="nucleotide sequence ID" value="NZ_APHR01000028.1"/>
</dbReference>